<reference evidence="1 2" key="1">
    <citation type="submission" date="2023-07" db="EMBL/GenBank/DDBJ databases">
        <title>Sequencing the genomes of 1000 actinobacteria strains.</title>
        <authorList>
            <person name="Klenk H.-P."/>
        </authorList>
    </citation>
    <scope>NUCLEOTIDE SEQUENCE [LARGE SCALE GENOMIC DNA]</scope>
    <source>
        <strain evidence="1 2">DSM 45805</strain>
    </source>
</reference>
<dbReference type="Proteomes" id="UP001229651">
    <property type="component" value="Unassembled WGS sequence"/>
</dbReference>
<sequence length="110" mass="12113">MDLWPAEEPPLKLIENLWASLSTSGFDEYFTDSDWVGAVMLLVGADALLKETIRSGTVSALKSAELRGILGDLLVTESARRRLQIEVQRADLDAPRPAPVSHLQLAQELQ</sequence>
<comment type="caution">
    <text evidence="1">The sequence shown here is derived from an EMBL/GenBank/DDBJ whole genome shotgun (WGS) entry which is preliminary data.</text>
</comment>
<dbReference type="InterPro" id="IPR057972">
    <property type="entry name" value="Terminase_7"/>
</dbReference>
<organism evidence="1 2">
    <name type="scientific">Amycolatopsis thermophila</name>
    <dbReference type="NCBI Taxonomy" id="206084"/>
    <lineage>
        <taxon>Bacteria</taxon>
        <taxon>Bacillati</taxon>
        <taxon>Actinomycetota</taxon>
        <taxon>Actinomycetes</taxon>
        <taxon>Pseudonocardiales</taxon>
        <taxon>Pseudonocardiaceae</taxon>
        <taxon>Amycolatopsis</taxon>
    </lineage>
</organism>
<proteinExistence type="predicted"/>
<dbReference type="Pfam" id="PF25673">
    <property type="entry name" value="Terminase_7"/>
    <property type="match status" value="1"/>
</dbReference>
<name>A0ABU0F4D4_9PSEU</name>
<dbReference type="EMBL" id="JAUSUT010000001">
    <property type="protein sequence ID" value="MDQ0382440.1"/>
    <property type="molecule type" value="Genomic_DNA"/>
</dbReference>
<protein>
    <submittedName>
        <fullName evidence="1">Uncharacterized protein</fullName>
    </submittedName>
</protein>
<evidence type="ECO:0000313" key="2">
    <source>
        <dbReference type="Proteomes" id="UP001229651"/>
    </source>
</evidence>
<accession>A0ABU0F4D4</accession>
<evidence type="ECO:0000313" key="1">
    <source>
        <dbReference type="EMBL" id="MDQ0382440.1"/>
    </source>
</evidence>
<keyword evidence="2" id="KW-1185">Reference proteome</keyword>
<gene>
    <name evidence="1" type="ORF">FB470_006434</name>
</gene>